<evidence type="ECO:0008006" key="3">
    <source>
        <dbReference type="Google" id="ProtNLM"/>
    </source>
</evidence>
<dbReference type="Proteomes" id="UP000265566">
    <property type="component" value="Chromosome 3"/>
</dbReference>
<dbReference type="AlphaFoldDB" id="A0A396IV58"/>
<reference evidence="2" key="1">
    <citation type="journal article" date="2018" name="Nat. Plants">
        <title>Whole-genome landscape of Medicago truncatula symbiotic genes.</title>
        <authorList>
            <person name="Pecrix Y."/>
            <person name="Gamas P."/>
            <person name="Carrere S."/>
        </authorList>
    </citation>
    <scope>NUCLEOTIDE SEQUENCE</scope>
    <source>
        <tissue evidence="2">Leaves</tissue>
    </source>
</reference>
<sequence>MAKKGDYDTSSQPIESPSSHDLQIYGIVVTTVLCFIVFGGVKMINWVAPAFLIPVLFSLICIYLGILLAKEDHPTGLFYSHR</sequence>
<gene>
    <name evidence="2" type="ORF">MtrunA17_Chr3g0111891</name>
</gene>
<accession>A0A396IV58</accession>
<feature type="transmembrane region" description="Helical" evidence="1">
    <location>
        <begin position="22"/>
        <end position="41"/>
    </location>
</feature>
<keyword evidence="1" id="KW-0472">Membrane</keyword>
<protein>
    <recommendedName>
        <fullName evidence="3">Transmembrane protein</fullName>
    </recommendedName>
</protein>
<keyword evidence="1" id="KW-1133">Transmembrane helix</keyword>
<keyword evidence="1" id="KW-0812">Transmembrane</keyword>
<proteinExistence type="predicted"/>
<dbReference type="Gramene" id="rna16585">
    <property type="protein sequence ID" value="RHN68254.1"/>
    <property type="gene ID" value="gene16585"/>
</dbReference>
<organism evidence="2">
    <name type="scientific">Medicago truncatula</name>
    <name type="common">Barrel medic</name>
    <name type="synonym">Medicago tribuloides</name>
    <dbReference type="NCBI Taxonomy" id="3880"/>
    <lineage>
        <taxon>Eukaryota</taxon>
        <taxon>Viridiplantae</taxon>
        <taxon>Streptophyta</taxon>
        <taxon>Embryophyta</taxon>
        <taxon>Tracheophyta</taxon>
        <taxon>Spermatophyta</taxon>
        <taxon>Magnoliopsida</taxon>
        <taxon>eudicotyledons</taxon>
        <taxon>Gunneridae</taxon>
        <taxon>Pentapetalae</taxon>
        <taxon>rosids</taxon>
        <taxon>fabids</taxon>
        <taxon>Fabales</taxon>
        <taxon>Fabaceae</taxon>
        <taxon>Papilionoideae</taxon>
        <taxon>50 kb inversion clade</taxon>
        <taxon>NPAAA clade</taxon>
        <taxon>Hologalegina</taxon>
        <taxon>IRL clade</taxon>
        <taxon>Trifolieae</taxon>
        <taxon>Medicago</taxon>
    </lineage>
</organism>
<evidence type="ECO:0000313" key="2">
    <source>
        <dbReference type="EMBL" id="RHN68254.1"/>
    </source>
</evidence>
<name>A0A396IV58_MEDTR</name>
<dbReference type="EMBL" id="PSQE01000003">
    <property type="protein sequence ID" value="RHN68254.1"/>
    <property type="molecule type" value="Genomic_DNA"/>
</dbReference>
<feature type="transmembrane region" description="Helical" evidence="1">
    <location>
        <begin position="48"/>
        <end position="69"/>
    </location>
</feature>
<comment type="caution">
    <text evidence="2">The sequence shown here is derived from an EMBL/GenBank/DDBJ whole genome shotgun (WGS) entry which is preliminary data.</text>
</comment>
<evidence type="ECO:0000256" key="1">
    <source>
        <dbReference type="SAM" id="Phobius"/>
    </source>
</evidence>